<keyword evidence="2" id="KW-1185">Reference proteome</keyword>
<name>A0ABQ8SAN8_PERAM</name>
<sequence>MSPGSSTESYPAFAHIGLRKRKLTTRDSIFNQEERKRESFPIQPKAAVTISSAVVSGGHLQWSGIRGRKTLLGVPEATDPVSRKIEKKNRKIEGELGGKFKRRGKKCVVVLKMSKRVFNVCQHIRDRPEVFDKLCGFLRRRAEGCVMIRLRSWAQKRMKFRTHGYSAVLVE</sequence>
<protein>
    <submittedName>
        <fullName evidence="1">Uncharacterized protein</fullName>
    </submittedName>
</protein>
<proteinExistence type="predicted"/>
<accession>A0ABQ8SAN8</accession>
<dbReference type="EMBL" id="JAJSOF020000031">
    <property type="protein sequence ID" value="KAJ4431127.1"/>
    <property type="molecule type" value="Genomic_DNA"/>
</dbReference>
<evidence type="ECO:0000313" key="2">
    <source>
        <dbReference type="Proteomes" id="UP001148838"/>
    </source>
</evidence>
<evidence type="ECO:0000313" key="1">
    <source>
        <dbReference type="EMBL" id="KAJ4431127.1"/>
    </source>
</evidence>
<dbReference type="Proteomes" id="UP001148838">
    <property type="component" value="Unassembled WGS sequence"/>
</dbReference>
<organism evidence="1 2">
    <name type="scientific">Periplaneta americana</name>
    <name type="common">American cockroach</name>
    <name type="synonym">Blatta americana</name>
    <dbReference type="NCBI Taxonomy" id="6978"/>
    <lineage>
        <taxon>Eukaryota</taxon>
        <taxon>Metazoa</taxon>
        <taxon>Ecdysozoa</taxon>
        <taxon>Arthropoda</taxon>
        <taxon>Hexapoda</taxon>
        <taxon>Insecta</taxon>
        <taxon>Pterygota</taxon>
        <taxon>Neoptera</taxon>
        <taxon>Polyneoptera</taxon>
        <taxon>Dictyoptera</taxon>
        <taxon>Blattodea</taxon>
        <taxon>Blattoidea</taxon>
        <taxon>Blattidae</taxon>
        <taxon>Blattinae</taxon>
        <taxon>Periplaneta</taxon>
    </lineage>
</organism>
<comment type="caution">
    <text evidence="1">The sequence shown here is derived from an EMBL/GenBank/DDBJ whole genome shotgun (WGS) entry which is preliminary data.</text>
</comment>
<gene>
    <name evidence="1" type="ORF">ANN_19722</name>
</gene>
<reference evidence="1 2" key="1">
    <citation type="journal article" date="2022" name="Allergy">
        <title>Genome assembly and annotation of Periplaneta americana reveal a comprehensive cockroach allergen profile.</title>
        <authorList>
            <person name="Wang L."/>
            <person name="Xiong Q."/>
            <person name="Saelim N."/>
            <person name="Wang L."/>
            <person name="Nong W."/>
            <person name="Wan A.T."/>
            <person name="Shi M."/>
            <person name="Liu X."/>
            <person name="Cao Q."/>
            <person name="Hui J.H.L."/>
            <person name="Sookrung N."/>
            <person name="Leung T.F."/>
            <person name="Tungtrongchitr A."/>
            <person name="Tsui S.K.W."/>
        </authorList>
    </citation>
    <scope>NUCLEOTIDE SEQUENCE [LARGE SCALE GENOMIC DNA]</scope>
    <source>
        <strain evidence="1">PWHHKU_190912</strain>
    </source>
</reference>